<keyword evidence="1" id="KW-0732">Signal</keyword>
<organism evidence="2 3">
    <name type="scientific">Alteromonas gilva</name>
    <dbReference type="NCBI Taxonomy" id="2987522"/>
    <lineage>
        <taxon>Bacteria</taxon>
        <taxon>Pseudomonadati</taxon>
        <taxon>Pseudomonadota</taxon>
        <taxon>Gammaproteobacteria</taxon>
        <taxon>Alteromonadales</taxon>
        <taxon>Alteromonadaceae</taxon>
        <taxon>Alteromonas/Salinimonas group</taxon>
        <taxon>Alteromonas</taxon>
    </lineage>
</organism>
<reference evidence="2 3" key="1">
    <citation type="submission" date="2022-10" db="EMBL/GenBank/DDBJ databases">
        <title>Alteromonas sp. chi3 Genome sequencing.</title>
        <authorList>
            <person name="Park S."/>
        </authorList>
    </citation>
    <scope>NUCLEOTIDE SEQUENCE [LARGE SCALE GENOMIC DNA]</scope>
    <source>
        <strain evidence="3">chi3</strain>
    </source>
</reference>
<evidence type="ECO:0000313" key="2">
    <source>
        <dbReference type="EMBL" id="MDC8832883.1"/>
    </source>
</evidence>
<dbReference type="Proteomes" id="UP001218788">
    <property type="component" value="Unassembled WGS sequence"/>
</dbReference>
<comment type="caution">
    <text evidence="2">The sequence shown here is derived from an EMBL/GenBank/DDBJ whole genome shotgun (WGS) entry which is preliminary data.</text>
</comment>
<feature type="chain" id="PRO_5046271869" description="DUF481 domain-containing protein" evidence="1">
    <location>
        <begin position="21"/>
        <end position="91"/>
    </location>
</feature>
<accession>A0ABT5L9U8</accession>
<proteinExistence type="predicted"/>
<feature type="signal peptide" evidence="1">
    <location>
        <begin position="1"/>
        <end position="20"/>
    </location>
</feature>
<dbReference type="RefSeq" id="WP_273642779.1">
    <property type="nucleotide sequence ID" value="NZ_JAQQXP010000004.1"/>
</dbReference>
<gene>
    <name evidence="2" type="ORF">OIK42_19185</name>
</gene>
<evidence type="ECO:0000256" key="1">
    <source>
        <dbReference type="SAM" id="SignalP"/>
    </source>
</evidence>
<keyword evidence="3" id="KW-1185">Reference proteome</keyword>
<dbReference type="EMBL" id="JAQQXP010000004">
    <property type="protein sequence ID" value="MDC8832883.1"/>
    <property type="molecule type" value="Genomic_DNA"/>
</dbReference>
<name>A0ABT5L9U8_9ALTE</name>
<sequence length="91" mass="10364">MKLTCLTAATLAVMTSPSNASHEQEERVIRVNRREVVLLTSNDAVTVDYRLNKRWAIQIEATSADKVCESETTEHDIRKKIIVTATLQFRF</sequence>
<protein>
    <recommendedName>
        <fullName evidence="4">DUF481 domain-containing protein</fullName>
    </recommendedName>
</protein>
<evidence type="ECO:0000313" key="3">
    <source>
        <dbReference type="Proteomes" id="UP001218788"/>
    </source>
</evidence>
<evidence type="ECO:0008006" key="4">
    <source>
        <dbReference type="Google" id="ProtNLM"/>
    </source>
</evidence>